<organism evidence="1">
    <name type="scientific">Arundo donax</name>
    <name type="common">Giant reed</name>
    <name type="synonym">Donax arundinaceus</name>
    <dbReference type="NCBI Taxonomy" id="35708"/>
    <lineage>
        <taxon>Eukaryota</taxon>
        <taxon>Viridiplantae</taxon>
        <taxon>Streptophyta</taxon>
        <taxon>Embryophyta</taxon>
        <taxon>Tracheophyta</taxon>
        <taxon>Spermatophyta</taxon>
        <taxon>Magnoliopsida</taxon>
        <taxon>Liliopsida</taxon>
        <taxon>Poales</taxon>
        <taxon>Poaceae</taxon>
        <taxon>PACMAD clade</taxon>
        <taxon>Arundinoideae</taxon>
        <taxon>Arundineae</taxon>
        <taxon>Arundo</taxon>
    </lineage>
</organism>
<name>A0A0A9HXF6_ARUDO</name>
<proteinExistence type="predicted"/>
<reference evidence="1" key="1">
    <citation type="submission" date="2014-09" db="EMBL/GenBank/DDBJ databases">
        <authorList>
            <person name="Magalhaes I.L.F."/>
            <person name="Oliveira U."/>
            <person name="Santos F.R."/>
            <person name="Vidigal T.H.D.A."/>
            <person name="Brescovit A.D."/>
            <person name="Santos A.J."/>
        </authorList>
    </citation>
    <scope>NUCLEOTIDE SEQUENCE</scope>
    <source>
        <tissue evidence="1">Shoot tissue taken approximately 20 cm above the soil surface</tissue>
    </source>
</reference>
<dbReference type="AlphaFoldDB" id="A0A0A9HXF6"/>
<reference evidence="1" key="2">
    <citation type="journal article" date="2015" name="Data Brief">
        <title>Shoot transcriptome of the giant reed, Arundo donax.</title>
        <authorList>
            <person name="Barrero R.A."/>
            <person name="Guerrero F.D."/>
            <person name="Moolhuijzen P."/>
            <person name="Goolsby J.A."/>
            <person name="Tidwell J."/>
            <person name="Bellgard S.E."/>
            <person name="Bellgard M.I."/>
        </authorList>
    </citation>
    <scope>NUCLEOTIDE SEQUENCE</scope>
    <source>
        <tissue evidence="1">Shoot tissue taken approximately 20 cm above the soil surface</tissue>
    </source>
</reference>
<dbReference type="EMBL" id="GBRH01158345">
    <property type="protein sequence ID" value="JAE39551.1"/>
    <property type="molecule type" value="Transcribed_RNA"/>
</dbReference>
<sequence length="42" mass="4831">MHYSTSPCLLEIGLCAHLLKWLLFRSFYLSGDTIVLPALFFI</sequence>
<evidence type="ECO:0000313" key="1">
    <source>
        <dbReference type="EMBL" id="JAE39551.1"/>
    </source>
</evidence>
<accession>A0A0A9HXF6</accession>
<protein>
    <submittedName>
        <fullName evidence="1">Uncharacterized protein</fullName>
    </submittedName>
</protein>